<dbReference type="AlphaFoldDB" id="A0A250XCW4"/>
<reference evidence="4 5" key="1">
    <citation type="submission" date="2017-08" db="EMBL/GenBank/DDBJ databases">
        <title>Acidophilic green algal genome provides insights into adaptation to an acidic environment.</title>
        <authorList>
            <person name="Hirooka S."/>
            <person name="Hirose Y."/>
            <person name="Kanesaki Y."/>
            <person name="Higuchi S."/>
            <person name="Fujiwara T."/>
            <person name="Onuma R."/>
            <person name="Era A."/>
            <person name="Ohbayashi R."/>
            <person name="Uzuka A."/>
            <person name="Nozaki H."/>
            <person name="Yoshikawa H."/>
            <person name="Miyagishima S.Y."/>
        </authorList>
    </citation>
    <scope>NUCLEOTIDE SEQUENCE [LARGE SCALE GENOMIC DNA]</scope>
    <source>
        <strain evidence="4 5">NIES-2499</strain>
    </source>
</reference>
<dbReference type="Proteomes" id="UP000232323">
    <property type="component" value="Unassembled WGS sequence"/>
</dbReference>
<feature type="compositionally biased region" description="Acidic residues" evidence="2">
    <location>
        <begin position="920"/>
        <end position="965"/>
    </location>
</feature>
<feature type="region of interest" description="Disordered" evidence="2">
    <location>
        <begin position="455"/>
        <end position="492"/>
    </location>
</feature>
<accession>A0A250XCW4</accession>
<comment type="similarity">
    <text evidence="1">Belongs to the CBF/MAK21 family.</text>
</comment>
<dbReference type="EMBL" id="BEGY01000058">
    <property type="protein sequence ID" value="GAX80925.1"/>
    <property type="molecule type" value="Genomic_DNA"/>
</dbReference>
<dbReference type="STRING" id="1157962.A0A250XCW4"/>
<feature type="compositionally biased region" description="Basic and acidic residues" evidence="2">
    <location>
        <begin position="99"/>
        <end position="113"/>
    </location>
</feature>
<dbReference type="InterPro" id="IPR040155">
    <property type="entry name" value="CEBPZ/Mak21-like"/>
</dbReference>
<dbReference type="GO" id="GO:0005634">
    <property type="term" value="C:nucleus"/>
    <property type="evidence" value="ECO:0007669"/>
    <property type="project" value="UniProtKB-ARBA"/>
</dbReference>
<evidence type="ECO:0000313" key="4">
    <source>
        <dbReference type="EMBL" id="GAX80925.1"/>
    </source>
</evidence>
<evidence type="ECO:0000256" key="2">
    <source>
        <dbReference type="SAM" id="MobiDB-lite"/>
    </source>
</evidence>
<feature type="compositionally biased region" description="Basic and acidic residues" evidence="2">
    <location>
        <begin position="65"/>
        <end position="79"/>
    </location>
</feature>
<evidence type="ECO:0000259" key="3">
    <source>
        <dbReference type="Pfam" id="PF03914"/>
    </source>
</evidence>
<feature type="region of interest" description="Disordered" evidence="2">
    <location>
        <begin position="1170"/>
        <end position="1191"/>
    </location>
</feature>
<feature type="region of interest" description="Disordered" evidence="2">
    <location>
        <begin position="33"/>
        <end position="113"/>
    </location>
</feature>
<evidence type="ECO:0000256" key="1">
    <source>
        <dbReference type="ARBA" id="ARBA00007797"/>
    </source>
</evidence>
<gene>
    <name evidence="4" type="ORF">CEUSTIGMA_g8360.t1</name>
</gene>
<feature type="compositionally biased region" description="Basic and acidic residues" evidence="2">
    <location>
        <begin position="683"/>
        <end position="694"/>
    </location>
</feature>
<feature type="compositionally biased region" description="Basic residues" evidence="2">
    <location>
        <begin position="1099"/>
        <end position="1108"/>
    </location>
</feature>
<feature type="region of interest" description="Disordered" evidence="2">
    <location>
        <begin position="857"/>
        <end position="976"/>
    </location>
</feature>
<dbReference type="InterPro" id="IPR005612">
    <property type="entry name" value="CCAAT-binding_factor"/>
</dbReference>
<feature type="domain" description="CCAAT-binding factor" evidence="3">
    <location>
        <begin position="543"/>
        <end position="758"/>
    </location>
</feature>
<name>A0A250XCW4_9CHLO</name>
<evidence type="ECO:0000313" key="5">
    <source>
        <dbReference type="Proteomes" id="UP000232323"/>
    </source>
</evidence>
<proteinExistence type="inferred from homology"/>
<feature type="compositionally biased region" description="Acidic residues" evidence="2">
    <location>
        <begin position="869"/>
        <end position="888"/>
    </location>
</feature>
<sequence length="1191" mass="131168">MVKMKRKDDALSEIKKVDSESLKLDVKDFASKLGFSSGKGNDSAFDDFAPSKAKERIGSRKLKKHGGDQTPKDKTEKALIGKKAGRPLKVKSQQSNELKVQHDGPVDGGKSRDWNFGVGPRPGEEGGFKSLLGSSDPAIWYEALSSLPQLLGTAPEGEPDLDLVETLRQEGEKLLEAEAAVFERELQRRNSADYKWLQQVKRSGTTADKVAAMTLMIRESPVANLKSLDTLLSWVQKRKGGREVVRQAIEALQELMLTVLLPDRKLRFLEQQPVQILPKGKEGGKRLLYWYLEDALKRRYNMMVTALEECTRDNLDFIKEKATKCMYELLSKKPEAEARLLSGITNKLGDPSRKIASNAGYLLGQLLLTHPAMKPVVLREVERFLFRPGLQERARYYAVVFLNQMVLSHKISEGGGTLAKKLIELYFTMFRMVIQGHFGRAGEARKIQEERHKAEVKRFRRQQSNQKSSKASGPADSKSLKKPPKAPKKAEAEEMDARMLGALITGVRRAFPYVDAEEVEALIENSSDQLFKIVHKAPFTVGVQALMLMYQLMSSRNSIPDRFYRALYAVLLTEGPSTSSKGPMFLGLVFKALKADASLKRVAAMVKRLFQAAHNAPSNFACAVIFLVSELLKTHRALWSGILQPEDVEGGGVESFKDEGAVESEEEERFRDVEASSEDEEESLHSNKERRARSDVAASPPSTSGRETPSAAAAQRWPQKGYYDMTKREPLYCDADRGCWWELTTLASHAHPSVAAMARTLLGGQPVIYDGDPMRDHTLAAFLDKFLLKKPKAHARGSSLMQPLAGGGGGALNKQQKTLGELSGAAFAALAETQVQPAELFFHKFYNLKTVKSKLEKSLDKKRKREDDSDKDDEDVDVAGVDSDDEEIDRMIDKAEEGGDDALGDPDVGFSYDELAASMAEDDLSGDEDGGEGQSSADEDEDEFMDDAFISDDEVGEEDEESLDEGEARLDAVDALSSESLDLEDGDFELAPGAAEYLAAARTRAATAAESLEKESSKSSRKSSVVSRKSTPLPNFPTPVPSHAAEEPDDDDLDGLVLMTLPEPGSDEEEGLLADNEDADSPASAARLEDNISSVAARKGVHSTKQRARSKERTADLTLSSQTVGEDGLALKNGSLQKSMKKASANKPRRSEDNNVFASAEKYEHLLQDVNPDGNITARKRIRSSSKKESS</sequence>
<feature type="compositionally biased region" description="Polar residues" evidence="2">
    <location>
        <begin position="462"/>
        <end position="471"/>
    </location>
</feature>
<protein>
    <recommendedName>
        <fullName evidence="3">CCAAT-binding factor domain-containing protein</fullName>
    </recommendedName>
</protein>
<comment type="caution">
    <text evidence="4">The sequence shown here is derived from an EMBL/GenBank/DDBJ whole genome shotgun (WGS) entry which is preliminary data.</text>
</comment>
<feature type="compositionally biased region" description="Acidic residues" evidence="2">
    <location>
        <begin position="1065"/>
        <end position="1080"/>
    </location>
</feature>
<organism evidence="4 5">
    <name type="scientific">Chlamydomonas eustigma</name>
    <dbReference type="NCBI Taxonomy" id="1157962"/>
    <lineage>
        <taxon>Eukaryota</taxon>
        <taxon>Viridiplantae</taxon>
        <taxon>Chlorophyta</taxon>
        <taxon>core chlorophytes</taxon>
        <taxon>Chlorophyceae</taxon>
        <taxon>CS clade</taxon>
        <taxon>Chlamydomonadales</taxon>
        <taxon>Chlamydomonadaceae</taxon>
        <taxon>Chlamydomonas</taxon>
    </lineage>
</organism>
<dbReference type="PANTHER" id="PTHR12048">
    <property type="entry name" value="CCAAT-BINDING FACTOR-RELATED"/>
    <property type="match status" value="1"/>
</dbReference>
<dbReference type="OrthoDB" id="28947at2759"/>
<dbReference type="InterPro" id="IPR016024">
    <property type="entry name" value="ARM-type_fold"/>
</dbReference>
<dbReference type="PANTHER" id="PTHR12048:SF0">
    <property type="entry name" value="CCAAT_ENHANCER-BINDING PROTEIN ZETA"/>
    <property type="match status" value="1"/>
</dbReference>
<dbReference type="SUPFAM" id="SSF48371">
    <property type="entry name" value="ARM repeat"/>
    <property type="match status" value="1"/>
</dbReference>
<feature type="region of interest" description="Disordered" evidence="2">
    <location>
        <begin position="1002"/>
        <end position="1155"/>
    </location>
</feature>
<keyword evidence="5" id="KW-1185">Reference proteome</keyword>
<feature type="region of interest" description="Disordered" evidence="2">
    <location>
        <begin position="650"/>
        <end position="716"/>
    </location>
</feature>
<dbReference type="Pfam" id="PF03914">
    <property type="entry name" value="CBF"/>
    <property type="match status" value="1"/>
</dbReference>